<keyword evidence="2" id="KW-1133">Transmembrane helix</keyword>
<proteinExistence type="predicted"/>
<dbReference type="EMBL" id="JAHXZI010000012">
    <property type="protein sequence ID" value="MBW6436703.1"/>
    <property type="molecule type" value="Genomic_DNA"/>
</dbReference>
<evidence type="ECO:0000313" key="3">
    <source>
        <dbReference type="EMBL" id="MBW6436703.1"/>
    </source>
</evidence>
<evidence type="ECO:0000256" key="1">
    <source>
        <dbReference type="SAM" id="MobiDB-lite"/>
    </source>
</evidence>
<keyword evidence="2" id="KW-0812">Transmembrane</keyword>
<dbReference type="Proteomes" id="UP001519863">
    <property type="component" value="Unassembled WGS sequence"/>
</dbReference>
<feature type="transmembrane region" description="Helical" evidence="2">
    <location>
        <begin position="21"/>
        <end position="38"/>
    </location>
</feature>
<comment type="caution">
    <text evidence="3">The sequence shown here is derived from an EMBL/GenBank/DDBJ whole genome shotgun (WGS) entry which is preliminary data.</text>
</comment>
<keyword evidence="2" id="KW-0472">Membrane</keyword>
<organism evidence="3 4">
    <name type="scientific">Actinoplanes hulinensis</name>
    <dbReference type="NCBI Taxonomy" id="1144547"/>
    <lineage>
        <taxon>Bacteria</taxon>
        <taxon>Bacillati</taxon>
        <taxon>Actinomycetota</taxon>
        <taxon>Actinomycetes</taxon>
        <taxon>Micromonosporales</taxon>
        <taxon>Micromonosporaceae</taxon>
        <taxon>Actinoplanes</taxon>
    </lineage>
</organism>
<reference evidence="3 4" key="1">
    <citation type="journal article" date="2013" name="Antonie Van Leeuwenhoek">
        <title>Actinoplanes hulinensis sp. nov., a novel actinomycete isolated from soybean root (Glycine max (L.) Merr).</title>
        <authorList>
            <person name="Shen Y."/>
            <person name="Liu C."/>
            <person name="Wang X."/>
            <person name="Zhao J."/>
            <person name="Jia F."/>
            <person name="Zhang Y."/>
            <person name="Wang L."/>
            <person name="Yang D."/>
            <person name="Xiang W."/>
        </authorList>
    </citation>
    <scope>NUCLEOTIDE SEQUENCE [LARGE SCALE GENOMIC DNA]</scope>
    <source>
        <strain evidence="3 4">NEAU-M9</strain>
    </source>
</reference>
<feature type="region of interest" description="Disordered" evidence="1">
    <location>
        <begin position="146"/>
        <end position="229"/>
    </location>
</feature>
<feature type="transmembrane region" description="Helical" evidence="2">
    <location>
        <begin position="58"/>
        <end position="78"/>
    </location>
</feature>
<accession>A0ABS7B8W8</accession>
<feature type="transmembrane region" description="Helical" evidence="2">
    <location>
        <begin position="90"/>
        <end position="110"/>
    </location>
</feature>
<keyword evidence="4" id="KW-1185">Reference proteome</keyword>
<feature type="compositionally biased region" description="Low complexity" evidence="1">
    <location>
        <begin position="189"/>
        <end position="223"/>
    </location>
</feature>
<protein>
    <recommendedName>
        <fullName evidence="5">DUF2637 domain-containing protein</fullName>
    </recommendedName>
</protein>
<feature type="compositionally biased region" description="Low complexity" evidence="1">
    <location>
        <begin position="169"/>
        <end position="181"/>
    </location>
</feature>
<sequence>MTTPPVPTVPRKRISIDGVQFLVLIVIVLIVGLMAGAASFTHVKEWTLDNSPADTAEWFGWANAVISELIPTAAIIEIGRRRRRDRDAPVGYPMVLLFGAVLFSLTAQLAVAKPGYSGWVVSALPALAFLGLSKLVFSATSKRPTNPVAADKLATSPATSSDTTRVEEPPAAAPTTRATTTPRKRTPAKKTPATRTPAKKTTAPAVVKPASAPEPAEPTTVPAAPGPRFPEPLLNNARTIAAAHRETNGEDINHGQLAVRLRVPTSEAADILTELANHPTVPGNTRPHNGSPIGAAR</sequence>
<gene>
    <name evidence="3" type="ORF">KZ829_23455</name>
</gene>
<feature type="transmembrane region" description="Helical" evidence="2">
    <location>
        <begin position="116"/>
        <end position="137"/>
    </location>
</feature>
<evidence type="ECO:0000256" key="2">
    <source>
        <dbReference type="SAM" id="Phobius"/>
    </source>
</evidence>
<feature type="region of interest" description="Disordered" evidence="1">
    <location>
        <begin position="277"/>
        <end position="297"/>
    </location>
</feature>
<evidence type="ECO:0008006" key="5">
    <source>
        <dbReference type="Google" id="ProtNLM"/>
    </source>
</evidence>
<evidence type="ECO:0000313" key="4">
    <source>
        <dbReference type="Proteomes" id="UP001519863"/>
    </source>
</evidence>
<name>A0ABS7B8W8_9ACTN</name>
<dbReference type="RefSeq" id="WP_220146067.1">
    <property type="nucleotide sequence ID" value="NZ_JAHXZI010000012.1"/>
</dbReference>